<dbReference type="InterPro" id="IPR022372">
    <property type="entry name" value="Accessory_SS_Asp1"/>
</dbReference>
<sequence>MMKYFVPAWYNQGSWWEDKTKPYYSKRLVKEFDDMISLMNMHVKNDETFEMLILNYSPDLRTFLHRFDLFEARYWSLFDDIQGFESRTPLPLDFKSLNWPEGTEFVYTPYLVRCVTGATTYSNVYFNQDGYMVWIEAFEHGQRVQRSIFDDRGYLSSILYFDGQGVPFRQKYMTIDGDCILTSELVDGTVHVSEQYQHRFNQTVYNSMEDLLQERVALYMKQEVSVDYPIIIAADERHNYFLSEILSDYQLCYSIFKQRNSELTSSLLQSISNSQYWLVDMLDNEETLQQYKVEQQLDVEIMRITPFDAQVLPNKSSQYYETYIGLWIDGIAHDTLQQSLQQVISYMERVENTRIILLTEEDKKLLPQWLTEQVQAVNDKYNTINEDEDGINLLLAEEEEYVEVIEIKHVPFEQDLRAALMNLRVVIDLNREPDLFLQISCISAGIPQINLRKTDYVVDEINGRVIERVDQLVEALQYFLNHLKNWNYSFAYAIKLVETFASKEIVGRLNRWIEGEVSEA</sequence>
<protein>
    <submittedName>
        <fullName evidence="1">Accessory Sec system protein Asp1</fullName>
    </submittedName>
</protein>
<reference evidence="1 2" key="1">
    <citation type="journal article" date="2016" name="Front. Microbiol.">
        <title>Comprehensive Phylogenetic Analysis of Bovine Non-aureus Staphylococci Species Based on Whole-Genome Sequencing.</title>
        <authorList>
            <person name="Naushad S."/>
            <person name="Barkema H.W."/>
            <person name="Luby C."/>
            <person name="Condas L.A."/>
            <person name="Nobrega D.B."/>
            <person name="Carson D.A."/>
            <person name="De Buck J."/>
        </authorList>
    </citation>
    <scope>NUCLEOTIDE SEQUENCE [LARGE SCALE GENOMIC DNA]</scope>
    <source>
        <strain evidence="1 2">SNUC 1388</strain>
    </source>
</reference>
<dbReference type="Proteomes" id="UP000283576">
    <property type="component" value="Unassembled WGS sequence"/>
</dbReference>
<dbReference type="Pfam" id="PF16993">
    <property type="entry name" value="Asp1"/>
    <property type="match status" value="1"/>
</dbReference>
<dbReference type="EMBL" id="QXRZ01000010">
    <property type="protein sequence ID" value="RIL41510.1"/>
    <property type="molecule type" value="Genomic_DNA"/>
</dbReference>
<accession>A0A418HL07</accession>
<comment type="caution">
    <text evidence="1">The sequence shown here is derived from an EMBL/GenBank/DDBJ whole genome shotgun (WGS) entry which is preliminary data.</text>
</comment>
<name>A0A418HL07_STAGA</name>
<dbReference type="GO" id="GO:0015031">
    <property type="term" value="P:protein transport"/>
    <property type="evidence" value="ECO:0007669"/>
    <property type="project" value="InterPro"/>
</dbReference>
<evidence type="ECO:0000313" key="1">
    <source>
        <dbReference type="EMBL" id="RIL41510.1"/>
    </source>
</evidence>
<proteinExistence type="predicted"/>
<gene>
    <name evidence="1" type="primary">asp1</name>
    <name evidence="1" type="ORF">BUZ01_12255</name>
</gene>
<dbReference type="NCBIfam" id="TIGR03713">
    <property type="entry name" value="acc_sec_asp1"/>
    <property type="match status" value="1"/>
</dbReference>
<organism evidence="1 2">
    <name type="scientific">Staphylococcus gallinarum</name>
    <dbReference type="NCBI Taxonomy" id="1293"/>
    <lineage>
        <taxon>Bacteria</taxon>
        <taxon>Bacillati</taxon>
        <taxon>Bacillota</taxon>
        <taxon>Bacilli</taxon>
        <taxon>Bacillales</taxon>
        <taxon>Staphylococcaceae</taxon>
        <taxon>Staphylococcus</taxon>
    </lineage>
</organism>
<dbReference type="AlphaFoldDB" id="A0A418HL07"/>
<evidence type="ECO:0000313" key="2">
    <source>
        <dbReference type="Proteomes" id="UP000283576"/>
    </source>
</evidence>